<dbReference type="EMBL" id="SMDR01000002">
    <property type="protein sequence ID" value="TNJ33766.1"/>
    <property type="molecule type" value="Genomic_DNA"/>
</dbReference>
<protein>
    <submittedName>
        <fullName evidence="2">Uncharacterized protein</fullName>
    </submittedName>
</protein>
<feature type="transmembrane region" description="Helical" evidence="1">
    <location>
        <begin position="127"/>
        <end position="147"/>
    </location>
</feature>
<organism evidence="2 3">
    <name type="scientific">Arenimonas terrae</name>
    <dbReference type="NCBI Taxonomy" id="2546226"/>
    <lineage>
        <taxon>Bacteria</taxon>
        <taxon>Pseudomonadati</taxon>
        <taxon>Pseudomonadota</taxon>
        <taxon>Gammaproteobacteria</taxon>
        <taxon>Lysobacterales</taxon>
        <taxon>Lysobacteraceae</taxon>
        <taxon>Arenimonas</taxon>
    </lineage>
</organism>
<dbReference type="RefSeq" id="WP_139448504.1">
    <property type="nucleotide sequence ID" value="NZ_SMDR01000002.1"/>
</dbReference>
<keyword evidence="1" id="KW-0472">Membrane</keyword>
<name>A0A5C4RRF7_9GAMM</name>
<evidence type="ECO:0000256" key="1">
    <source>
        <dbReference type="SAM" id="Phobius"/>
    </source>
</evidence>
<keyword evidence="3" id="KW-1185">Reference proteome</keyword>
<keyword evidence="1" id="KW-0812">Transmembrane</keyword>
<feature type="transmembrane region" description="Helical" evidence="1">
    <location>
        <begin position="72"/>
        <end position="90"/>
    </location>
</feature>
<comment type="caution">
    <text evidence="2">The sequence shown here is derived from an EMBL/GenBank/DDBJ whole genome shotgun (WGS) entry which is preliminary data.</text>
</comment>
<dbReference type="AlphaFoldDB" id="A0A5C4RRF7"/>
<sequence>MKAAPRFSAWAAVPDGITALMFAVVWCFPFAFGALSVKTAMLTMLVEFFLIHATGFFTALDGNSRVPARLRIGSLAGLSLFYVLMIGAFAWAFGEWWPLLAFAWLVVGKVLWARGDEAGDDATMWKMAAWAGSVAAYLFAVAVTSIVPLPRLGMREELQPRFGFGDSMSGAWVEQPQSVVAMGVLYFGLLCAAKVLAARWQAKRTARAAAAPTAS</sequence>
<evidence type="ECO:0000313" key="2">
    <source>
        <dbReference type="EMBL" id="TNJ33766.1"/>
    </source>
</evidence>
<dbReference type="Proteomes" id="UP000305760">
    <property type="component" value="Unassembled WGS sequence"/>
</dbReference>
<gene>
    <name evidence="2" type="ORF">E1B00_10545</name>
</gene>
<proteinExistence type="predicted"/>
<dbReference type="OrthoDB" id="5966002at2"/>
<accession>A0A5C4RRF7</accession>
<feature type="transmembrane region" description="Helical" evidence="1">
    <location>
        <begin position="12"/>
        <end position="35"/>
    </location>
</feature>
<feature type="transmembrane region" description="Helical" evidence="1">
    <location>
        <begin position="178"/>
        <end position="197"/>
    </location>
</feature>
<keyword evidence="1" id="KW-1133">Transmembrane helix</keyword>
<evidence type="ECO:0000313" key="3">
    <source>
        <dbReference type="Proteomes" id="UP000305760"/>
    </source>
</evidence>
<feature type="transmembrane region" description="Helical" evidence="1">
    <location>
        <begin position="96"/>
        <end position="115"/>
    </location>
</feature>
<feature type="transmembrane region" description="Helical" evidence="1">
    <location>
        <begin position="41"/>
        <end position="60"/>
    </location>
</feature>
<reference evidence="2 3" key="1">
    <citation type="submission" date="2019-03" db="EMBL/GenBank/DDBJ databases">
        <title>Arenimonas daejeonensis sp. nov., isolated from compost.</title>
        <authorList>
            <person name="Jeon C.O."/>
        </authorList>
    </citation>
    <scope>NUCLEOTIDE SEQUENCE [LARGE SCALE GENOMIC DNA]</scope>
    <source>
        <strain evidence="2 3">R29</strain>
    </source>
</reference>